<protein>
    <submittedName>
        <fullName evidence="1">Uncharacterized protein</fullName>
    </submittedName>
</protein>
<dbReference type="AlphaFoldDB" id="A0A2P2N9J6"/>
<organism evidence="1">
    <name type="scientific">Rhizophora mucronata</name>
    <name type="common">Asiatic mangrove</name>
    <dbReference type="NCBI Taxonomy" id="61149"/>
    <lineage>
        <taxon>Eukaryota</taxon>
        <taxon>Viridiplantae</taxon>
        <taxon>Streptophyta</taxon>
        <taxon>Embryophyta</taxon>
        <taxon>Tracheophyta</taxon>
        <taxon>Spermatophyta</taxon>
        <taxon>Magnoliopsida</taxon>
        <taxon>eudicotyledons</taxon>
        <taxon>Gunneridae</taxon>
        <taxon>Pentapetalae</taxon>
        <taxon>rosids</taxon>
        <taxon>fabids</taxon>
        <taxon>Malpighiales</taxon>
        <taxon>Rhizophoraceae</taxon>
        <taxon>Rhizophora</taxon>
    </lineage>
</organism>
<name>A0A2P2N9J6_RHIMU</name>
<dbReference type="EMBL" id="GGEC01058668">
    <property type="protein sequence ID" value="MBX39152.1"/>
    <property type="molecule type" value="Transcribed_RNA"/>
</dbReference>
<accession>A0A2P2N9J6</accession>
<reference evidence="1" key="1">
    <citation type="submission" date="2018-02" db="EMBL/GenBank/DDBJ databases">
        <title>Rhizophora mucronata_Transcriptome.</title>
        <authorList>
            <person name="Meera S.P."/>
            <person name="Sreeshan A."/>
            <person name="Augustine A."/>
        </authorList>
    </citation>
    <scope>NUCLEOTIDE SEQUENCE</scope>
    <source>
        <tissue evidence="1">Leaf</tissue>
    </source>
</reference>
<proteinExistence type="predicted"/>
<evidence type="ECO:0000313" key="1">
    <source>
        <dbReference type="EMBL" id="MBX39152.1"/>
    </source>
</evidence>
<sequence length="75" mass="8455">MQQVAVQTSARTYQLSLSPGYFSSLHEYQIQIHPTTQGKKKQKFPNPKFKPHHCISVSSKLNQTLQNPNSISPSS</sequence>